<feature type="binding site" evidence="10">
    <location>
        <position position="134"/>
    </location>
    <ligand>
        <name>Mn(2+)</name>
        <dbReference type="ChEBI" id="CHEBI:29035"/>
        <label>1</label>
    </ligand>
</feature>
<dbReference type="GO" id="GO:0005634">
    <property type="term" value="C:nucleus"/>
    <property type="evidence" value="ECO:0007669"/>
    <property type="project" value="TreeGrafter"/>
</dbReference>
<dbReference type="PANTHER" id="PTHR43782:SF3">
    <property type="entry name" value="ARGINASE"/>
    <property type="match status" value="1"/>
</dbReference>
<dbReference type="PIRSF" id="PIRSF036979">
    <property type="entry name" value="Arginase"/>
    <property type="match status" value="1"/>
</dbReference>
<name>A0A1X2HLZ1_SYNRA</name>
<dbReference type="PROSITE" id="PS01053">
    <property type="entry name" value="ARGINASE_1"/>
    <property type="match status" value="1"/>
</dbReference>
<evidence type="ECO:0000256" key="4">
    <source>
        <dbReference type="ARBA" id="ARBA00022436"/>
    </source>
</evidence>
<evidence type="ECO:0000256" key="1">
    <source>
        <dbReference type="ARBA" id="ARBA00005098"/>
    </source>
</evidence>
<dbReference type="Proteomes" id="UP000242180">
    <property type="component" value="Unassembled WGS sequence"/>
</dbReference>
<evidence type="ECO:0000256" key="9">
    <source>
        <dbReference type="ARBA" id="ARBA00047391"/>
    </source>
</evidence>
<feature type="binding site" evidence="10">
    <location>
        <position position="132"/>
    </location>
    <ligand>
        <name>Mn(2+)</name>
        <dbReference type="ChEBI" id="CHEBI:29035"/>
        <label>1</label>
    </ligand>
</feature>
<dbReference type="GO" id="GO:0010121">
    <property type="term" value="P:L-arginine catabolic process to proline via ornithine"/>
    <property type="evidence" value="ECO:0007669"/>
    <property type="project" value="UniProtKB-ARBA"/>
</dbReference>
<dbReference type="OMA" id="FSWMTPC"/>
<keyword evidence="5 13" id="KW-0056">Arginine metabolism</keyword>
<dbReference type="UniPathway" id="UPA00158">
    <property type="reaction ID" value="UER00270"/>
</dbReference>
<dbReference type="FunFam" id="3.40.800.10:FF:000005">
    <property type="entry name" value="Arginase"/>
    <property type="match status" value="1"/>
</dbReference>
<feature type="binding site" evidence="10">
    <location>
        <position position="238"/>
    </location>
    <ligand>
        <name>Mn(2+)</name>
        <dbReference type="ChEBI" id="CHEBI:29035"/>
        <label>1</label>
    </ligand>
</feature>
<dbReference type="InterPro" id="IPR023696">
    <property type="entry name" value="Ureohydrolase_dom_sf"/>
</dbReference>
<dbReference type="InParanoid" id="A0A1X2HLZ1"/>
<feature type="binding site" evidence="10">
    <location>
        <position position="236"/>
    </location>
    <ligand>
        <name>Mn(2+)</name>
        <dbReference type="ChEBI" id="CHEBI:29035"/>
        <label>1</label>
    </ligand>
</feature>
<evidence type="ECO:0000256" key="3">
    <source>
        <dbReference type="ARBA" id="ARBA00018123"/>
    </source>
</evidence>
<feature type="binding site" evidence="10">
    <location>
        <position position="109"/>
    </location>
    <ligand>
        <name>Mn(2+)</name>
        <dbReference type="ChEBI" id="CHEBI:29035"/>
        <label>1</label>
    </ligand>
</feature>
<comment type="catalytic activity">
    <reaction evidence="9 13">
        <text>L-arginine + H2O = urea + L-ornithine</text>
        <dbReference type="Rhea" id="RHEA:20569"/>
        <dbReference type="ChEBI" id="CHEBI:15377"/>
        <dbReference type="ChEBI" id="CHEBI:16199"/>
        <dbReference type="ChEBI" id="CHEBI:32682"/>
        <dbReference type="ChEBI" id="CHEBI:46911"/>
        <dbReference type="EC" id="3.5.3.1"/>
    </reaction>
</comment>
<dbReference type="CDD" id="cd09989">
    <property type="entry name" value="Arginase"/>
    <property type="match status" value="1"/>
</dbReference>
<protein>
    <recommendedName>
        <fullName evidence="3 13">Arginase</fullName>
        <ecNumber evidence="2 13">3.5.3.1</ecNumber>
    </recommendedName>
</protein>
<dbReference type="PRINTS" id="PR00116">
    <property type="entry name" value="ARGINASE"/>
</dbReference>
<dbReference type="GO" id="GO:0005829">
    <property type="term" value="C:cytosol"/>
    <property type="evidence" value="ECO:0007669"/>
    <property type="project" value="TreeGrafter"/>
</dbReference>
<dbReference type="Gene3D" id="3.40.800.10">
    <property type="entry name" value="Ureohydrolase domain"/>
    <property type="match status" value="1"/>
</dbReference>
<keyword evidence="15" id="KW-1185">Reference proteome</keyword>
<accession>A0A1X2HLZ1</accession>
<evidence type="ECO:0000256" key="7">
    <source>
        <dbReference type="ARBA" id="ARBA00022801"/>
    </source>
</evidence>
<dbReference type="InterPro" id="IPR014033">
    <property type="entry name" value="Arginase"/>
</dbReference>
<proteinExistence type="inferred from homology"/>
<gene>
    <name evidence="14" type="ORF">BCR43DRAFT_485111</name>
</gene>
<keyword evidence="4" id="KW-0835">Urea cycle</keyword>
<evidence type="ECO:0000256" key="6">
    <source>
        <dbReference type="ARBA" id="ARBA00022723"/>
    </source>
</evidence>
<keyword evidence="8 10" id="KW-0464">Manganese</keyword>
<dbReference type="GO" id="GO:0030145">
    <property type="term" value="F:manganese ion binding"/>
    <property type="evidence" value="ECO:0007669"/>
    <property type="project" value="TreeGrafter"/>
</dbReference>
<dbReference type="FunCoup" id="A0A1X2HLZ1">
    <property type="interactions" value="410"/>
</dbReference>
<evidence type="ECO:0000256" key="2">
    <source>
        <dbReference type="ARBA" id="ARBA00012168"/>
    </source>
</evidence>
<dbReference type="NCBIfam" id="TIGR01229">
    <property type="entry name" value="rocF_arginase"/>
    <property type="match status" value="1"/>
</dbReference>
<dbReference type="EC" id="3.5.3.1" evidence="2 13"/>
<evidence type="ECO:0000313" key="15">
    <source>
        <dbReference type="Proteomes" id="UP000242180"/>
    </source>
</evidence>
<dbReference type="OrthoDB" id="9992747at2759"/>
<evidence type="ECO:0000256" key="10">
    <source>
        <dbReference type="PIRSR" id="PIRSR036979-1"/>
    </source>
</evidence>
<keyword evidence="6 10" id="KW-0479">Metal-binding</keyword>
<dbReference type="InterPro" id="IPR006035">
    <property type="entry name" value="Ureohydrolase"/>
</dbReference>
<comment type="cofactor">
    <cofactor evidence="10 13">
        <name>Mn(2+)</name>
        <dbReference type="ChEBI" id="CHEBI:29035"/>
    </cofactor>
    <text evidence="10 13">Binds 2 manganese ions per subunit.</text>
</comment>
<dbReference type="GO" id="GO:0000050">
    <property type="term" value="P:urea cycle"/>
    <property type="evidence" value="ECO:0007669"/>
    <property type="project" value="UniProtKB-UniPathway"/>
</dbReference>
<dbReference type="PANTHER" id="PTHR43782">
    <property type="entry name" value="ARGINASE"/>
    <property type="match status" value="1"/>
</dbReference>
<evidence type="ECO:0000313" key="14">
    <source>
        <dbReference type="EMBL" id="ORZ00371.1"/>
    </source>
</evidence>
<evidence type="ECO:0000256" key="5">
    <source>
        <dbReference type="ARBA" id="ARBA00022503"/>
    </source>
</evidence>
<evidence type="ECO:0000256" key="11">
    <source>
        <dbReference type="PROSITE-ProRule" id="PRU00742"/>
    </source>
</evidence>
<evidence type="ECO:0000256" key="8">
    <source>
        <dbReference type="ARBA" id="ARBA00023211"/>
    </source>
</evidence>
<dbReference type="PROSITE" id="PS51409">
    <property type="entry name" value="ARGINASE_2"/>
    <property type="match status" value="1"/>
</dbReference>
<evidence type="ECO:0000256" key="13">
    <source>
        <dbReference type="RuleBase" id="RU361159"/>
    </source>
</evidence>
<sequence length="312" mass="33722">MTEGFKLIKSKHVSIVGVPFNGGQPVEGVEKGPLRLVESGLAEQLQEMGWATDYEANATIASDLRPASDPIVMNLRQPKYVSAVTKHVAQQIGDRAKQGNFVLTLGGDHSVALSTVSGVLDAYPDACLVWVDAHADINTPGATDSGNIHGCPLSFLTGIAEDHPDFRWVAPALRMERLVYIGLRDLDDFEKKTIRKHNIKAFTMHHVDKYGIGQVVAMALDHVNPNRDRPIHLSFDVDALDPSVAPSTGTPVRGGLTFREGHFICEALAETGLLVAADIMEVNPSLKDDVDILQTVQVGCSLARCCLGETLL</sequence>
<feature type="binding site" evidence="10">
    <location>
        <position position="136"/>
    </location>
    <ligand>
        <name>Mn(2+)</name>
        <dbReference type="ChEBI" id="CHEBI:29035"/>
        <label>1</label>
    </ligand>
</feature>
<dbReference type="EMBL" id="MCGN01000002">
    <property type="protein sequence ID" value="ORZ00371.1"/>
    <property type="molecule type" value="Genomic_DNA"/>
</dbReference>
<dbReference type="InterPro" id="IPR020855">
    <property type="entry name" value="Ureohydrolase_Mn_BS"/>
</dbReference>
<comment type="similarity">
    <text evidence="11 12">Belongs to the arginase family.</text>
</comment>
<organism evidence="14 15">
    <name type="scientific">Syncephalastrum racemosum</name>
    <name type="common">Filamentous fungus</name>
    <dbReference type="NCBI Taxonomy" id="13706"/>
    <lineage>
        <taxon>Eukaryota</taxon>
        <taxon>Fungi</taxon>
        <taxon>Fungi incertae sedis</taxon>
        <taxon>Mucoromycota</taxon>
        <taxon>Mucoromycotina</taxon>
        <taxon>Mucoromycetes</taxon>
        <taxon>Mucorales</taxon>
        <taxon>Syncephalastraceae</taxon>
        <taxon>Syncephalastrum</taxon>
    </lineage>
</organism>
<comment type="pathway">
    <text evidence="1">Nitrogen metabolism; urea cycle; L-ornithine and urea from L-arginine: step 1/1.</text>
</comment>
<dbReference type="AlphaFoldDB" id="A0A1X2HLZ1"/>
<dbReference type="Pfam" id="PF00491">
    <property type="entry name" value="Arginase"/>
    <property type="match status" value="1"/>
</dbReference>
<keyword evidence="7 12" id="KW-0378">Hydrolase</keyword>
<reference evidence="14 15" key="1">
    <citation type="submission" date="2016-07" db="EMBL/GenBank/DDBJ databases">
        <title>Pervasive Adenine N6-methylation of Active Genes in Fungi.</title>
        <authorList>
            <consortium name="DOE Joint Genome Institute"/>
            <person name="Mondo S.J."/>
            <person name="Dannebaum R.O."/>
            <person name="Kuo R.C."/>
            <person name="Labutti K."/>
            <person name="Haridas S."/>
            <person name="Kuo A."/>
            <person name="Salamov A."/>
            <person name="Ahrendt S.R."/>
            <person name="Lipzen A."/>
            <person name="Sullivan W."/>
            <person name="Andreopoulos W.B."/>
            <person name="Clum A."/>
            <person name="Lindquist E."/>
            <person name="Daum C."/>
            <person name="Ramamoorthy G.K."/>
            <person name="Gryganskyi A."/>
            <person name="Culley D."/>
            <person name="Magnuson J.K."/>
            <person name="James T.Y."/>
            <person name="O'Malley M.A."/>
            <person name="Stajich J.E."/>
            <person name="Spatafora J.W."/>
            <person name="Visel A."/>
            <person name="Grigoriev I.V."/>
        </authorList>
    </citation>
    <scope>NUCLEOTIDE SEQUENCE [LARGE SCALE GENOMIC DNA]</scope>
    <source>
        <strain evidence="14 15">NRRL 2496</strain>
    </source>
</reference>
<dbReference type="SUPFAM" id="SSF52768">
    <property type="entry name" value="Arginase/deacetylase"/>
    <property type="match status" value="1"/>
</dbReference>
<dbReference type="STRING" id="13706.A0A1X2HLZ1"/>
<dbReference type="GO" id="GO:0004053">
    <property type="term" value="F:arginase activity"/>
    <property type="evidence" value="ECO:0007669"/>
    <property type="project" value="UniProtKB-EC"/>
</dbReference>
<evidence type="ECO:0000256" key="12">
    <source>
        <dbReference type="RuleBase" id="RU003684"/>
    </source>
</evidence>
<comment type="caution">
    <text evidence="14">The sequence shown here is derived from an EMBL/GenBank/DDBJ whole genome shotgun (WGS) entry which is preliminary data.</text>
</comment>